<evidence type="ECO:0000256" key="6">
    <source>
        <dbReference type="ARBA" id="ARBA00022741"/>
    </source>
</evidence>
<dbReference type="CDD" id="cd05403">
    <property type="entry name" value="NT_KNTase_like"/>
    <property type="match status" value="1"/>
</dbReference>
<evidence type="ECO:0000259" key="10">
    <source>
        <dbReference type="Pfam" id="PF01909"/>
    </source>
</evidence>
<feature type="domain" description="Polymerase nucleotidyl transferase" evidence="10">
    <location>
        <begin position="15"/>
        <end position="92"/>
    </location>
</feature>
<comment type="similarity">
    <text evidence="9">Belongs to the MntA antitoxin family.</text>
</comment>
<dbReference type="Proteomes" id="UP001054846">
    <property type="component" value="Chromosome"/>
</dbReference>
<name>A0ABY3PQA4_9CYAN</name>
<keyword evidence="8" id="KW-0460">Magnesium</keyword>
<sequence length="98" mass="10883">MDNQVILESLREHQLELRCLGVASLSLFGSVARSEAKPESDIDLLVVFEPEAKMSLLQMISISNLLSDLLKRPVDLVELKSLGPDIRHAALKDQLLAF</sequence>
<evidence type="ECO:0000256" key="7">
    <source>
        <dbReference type="ARBA" id="ARBA00022840"/>
    </source>
</evidence>
<evidence type="ECO:0000256" key="9">
    <source>
        <dbReference type="ARBA" id="ARBA00038276"/>
    </source>
</evidence>
<keyword evidence="3" id="KW-0808">Transferase</keyword>
<dbReference type="SUPFAM" id="SSF81301">
    <property type="entry name" value="Nucleotidyltransferase"/>
    <property type="match status" value="1"/>
</dbReference>
<dbReference type="PANTHER" id="PTHR33571">
    <property type="entry name" value="SSL8005 PROTEIN"/>
    <property type="match status" value="1"/>
</dbReference>
<dbReference type="EMBL" id="CP063845">
    <property type="protein sequence ID" value="UFP95866.1"/>
    <property type="molecule type" value="Genomic_DNA"/>
</dbReference>
<accession>A0ABY3PQA4</accession>
<keyword evidence="2" id="KW-1277">Toxin-antitoxin system</keyword>
<proteinExistence type="inferred from homology"/>
<evidence type="ECO:0000256" key="3">
    <source>
        <dbReference type="ARBA" id="ARBA00022679"/>
    </source>
</evidence>
<reference evidence="11 12" key="1">
    <citation type="journal article" date="2021" name="Genome Biol. Evol.">
        <title>Complete Genome Sequencing of a Novel Gloeobacter Species from a Waterfall Cave in Mexico.</title>
        <authorList>
            <person name="Saw J.H."/>
            <person name="Cardona T."/>
            <person name="Montejano G."/>
        </authorList>
    </citation>
    <scope>NUCLEOTIDE SEQUENCE [LARGE SCALE GENOMIC DNA]</scope>
    <source>
        <strain evidence="11">MG652769</strain>
    </source>
</reference>
<gene>
    <name evidence="11" type="ORF">ISF26_06480</name>
</gene>
<evidence type="ECO:0000313" key="11">
    <source>
        <dbReference type="EMBL" id="UFP95866.1"/>
    </source>
</evidence>
<protein>
    <submittedName>
        <fullName evidence="11">Nucleotidyltransferase family protein</fullName>
    </submittedName>
</protein>
<dbReference type="PANTHER" id="PTHR33571:SF12">
    <property type="entry name" value="BSL3053 PROTEIN"/>
    <property type="match status" value="1"/>
</dbReference>
<organism evidence="11 12">
    <name type="scientific">Gloeobacter morelensis MG652769</name>
    <dbReference type="NCBI Taxonomy" id="2781736"/>
    <lineage>
        <taxon>Bacteria</taxon>
        <taxon>Bacillati</taxon>
        <taxon>Cyanobacteriota</taxon>
        <taxon>Cyanophyceae</taxon>
        <taxon>Gloeobacterales</taxon>
        <taxon>Gloeobacteraceae</taxon>
        <taxon>Gloeobacter</taxon>
        <taxon>Gloeobacter morelensis</taxon>
    </lineage>
</organism>
<keyword evidence="5" id="KW-0479">Metal-binding</keyword>
<keyword evidence="4" id="KW-0548">Nucleotidyltransferase</keyword>
<evidence type="ECO:0000256" key="4">
    <source>
        <dbReference type="ARBA" id="ARBA00022695"/>
    </source>
</evidence>
<dbReference type="Pfam" id="PF01909">
    <property type="entry name" value="NTP_transf_2"/>
    <property type="match status" value="1"/>
</dbReference>
<evidence type="ECO:0000256" key="8">
    <source>
        <dbReference type="ARBA" id="ARBA00022842"/>
    </source>
</evidence>
<dbReference type="InterPro" id="IPR002934">
    <property type="entry name" value="Polymerase_NTP_transf_dom"/>
</dbReference>
<evidence type="ECO:0000313" key="12">
    <source>
        <dbReference type="Proteomes" id="UP001054846"/>
    </source>
</evidence>
<evidence type="ECO:0000256" key="2">
    <source>
        <dbReference type="ARBA" id="ARBA00022649"/>
    </source>
</evidence>
<evidence type="ECO:0000256" key="1">
    <source>
        <dbReference type="ARBA" id="ARBA00001946"/>
    </source>
</evidence>
<dbReference type="InterPro" id="IPR043519">
    <property type="entry name" value="NT_sf"/>
</dbReference>
<comment type="cofactor">
    <cofactor evidence="1">
        <name>Mg(2+)</name>
        <dbReference type="ChEBI" id="CHEBI:18420"/>
    </cofactor>
</comment>
<keyword evidence="7" id="KW-0067">ATP-binding</keyword>
<keyword evidence="6" id="KW-0547">Nucleotide-binding</keyword>
<keyword evidence="12" id="KW-1185">Reference proteome</keyword>
<evidence type="ECO:0000256" key="5">
    <source>
        <dbReference type="ARBA" id="ARBA00022723"/>
    </source>
</evidence>
<dbReference type="Gene3D" id="3.30.460.10">
    <property type="entry name" value="Beta Polymerase, domain 2"/>
    <property type="match status" value="1"/>
</dbReference>
<dbReference type="RefSeq" id="WP_230843094.1">
    <property type="nucleotide sequence ID" value="NZ_CP063845.1"/>
</dbReference>
<dbReference type="InterPro" id="IPR052038">
    <property type="entry name" value="Type-VII_TA_antitoxin"/>
</dbReference>